<name>A0ABS5BN28_9BACT</name>
<accession>A0ABS5BN28</accession>
<dbReference type="SUPFAM" id="SSF56091">
    <property type="entry name" value="DNA ligase/mRNA capping enzyme, catalytic domain"/>
    <property type="match status" value="1"/>
</dbReference>
<evidence type="ECO:0000313" key="2">
    <source>
        <dbReference type="EMBL" id="MBP3955120.1"/>
    </source>
</evidence>
<dbReference type="Gene3D" id="3.30.470.30">
    <property type="entry name" value="DNA ligase/mRNA capping enzyme"/>
    <property type="match status" value="1"/>
</dbReference>
<dbReference type="Proteomes" id="UP000676565">
    <property type="component" value="Unassembled WGS sequence"/>
</dbReference>
<dbReference type="InterPro" id="IPR012646">
    <property type="entry name" value="RNA_ligase_DRB0094"/>
</dbReference>
<protein>
    <submittedName>
        <fullName evidence="2">RNA ligase (ATP)</fullName>
        <ecNumber evidence="2">6.5.1.3</ecNumber>
    </submittedName>
</protein>
<organism evidence="2 3">
    <name type="scientific">Gemmata palustris</name>
    <dbReference type="NCBI Taxonomy" id="2822762"/>
    <lineage>
        <taxon>Bacteria</taxon>
        <taxon>Pseudomonadati</taxon>
        <taxon>Planctomycetota</taxon>
        <taxon>Planctomycetia</taxon>
        <taxon>Gemmatales</taxon>
        <taxon>Gemmataceae</taxon>
        <taxon>Gemmata</taxon>
    </lineage>
</organism>
<reference evidence="2 3" key="1">
    <citation type="submission" date="2021-04" db="EMBL/GenBank/DDBJ databases">
        <authorList>
            <person name="Ivanova A."/>
        </authorList>
    </citation>
    <scope>NUCLEOTIDE SEQUENCE [LARGE SCALE GENOMIC DNA]</scope>
    <source>
        <strain evidence="2 3">G18</strain>
    </source>
</reference>
<evidence type="ECO:0000259" key="1">
    <source>
        <dbReference type="Pfam" id="PF09414"/>
    </source>
</evidence>
<dbReference type="EC" id="6.5.1.3" evidence="2"/>
<proteinExistence type="predicted"/>
<dbReference type="NCBIfam" id="TIGR02306">
    <property type="entry name" value="RNA_lig_DRB0094"/>
    <property type="match status" value="1"/>
</dbReference>
<evidence type="ECO:0000313" key="3">
    <source>
        <dbReference type="Proteomes" id="UP000676565"/>
    </source>
</evidence>
<sequence length="351" mass="38206">MRKLASIQTVNAAEPIPNADAIEKIRVLGWWVVVKKGEFKPGDRVVYCEIDSLLPETADFEFLRPNCFKPARTDAAGAVVLPSGFRIKTIKLRGQVSQGICFPLDILPAGAPATEDADVTEALGVSKWEPPQTGASGRARGSFPGFLPKTDETRVQVLEKVLARYQGVEFCLTEKLDGTSFTAFIREGEFGVCSRNMLLDTTDPMSALVGVAKRLNLEERLRAIGAARGFEVAVQGEVIGPGVQQNKYALKEVGLRVFNVFDVSAYRFLDHADALAAVAEMGLEAVPQLGTLVLGHGVDELVALSEGTSVLNAKAQREGIVLRPLREVDDDYLGRLSFKAINPKFLLKYDE</sequence>
<dbReference type="EMBL" id="JAGKQQ010000001">
    <property type="protein sequence ID" value="MBP3955120.1"/>
    <property type="molecule type" value="Genomic_DNA"/>
</dbReference>
<comment type="caution">
    <text evidence="2">The sequence shown here is derived from an EMBL/GenBank/DDBJ whole genome shotgun (WGS) entry which is preliminary data.</text>
</comment>
<gene>
    <name evidence="2" type="ORF">J8F10_07480</name>
</gene>
<dbReference type="Pfam" id="PF09414">
    <property type="entry name" value="RNA_ligase"/>
    <property type="match status" value="1"/>
</dbReference>
<dbReference type="InterPro" id="IPR021122">
    <property type="entry name" value="RNA_ligase_dom_REL/Rnl2"/>
</dbReference>
<dbReference type="GO" id="GO:0003972">
    <property type="term" value="F:RNA ligase (ATP) activity"/>
    <property type="evidence" value="ECO:0007669"/>
    <property type="project" value="UniProtKB-EC"/>
</dbReference>
<keyword evidence="2" id="KW-0436">Ligase</keyword>
<dbReference type="RefSeq" id="WP_210653215.1">
    <property type="nucleotide sequence ID" value="NZ_JAGKQQ010000001.1"/>
</dbReference>
<keyword evidence="3" id="KW-1185">Reference proteome</keyword>
<feature type="domain" description="RNA ligase" evidence="1">
    <location>
        <begin position="169"/>
        <end position="340"/>
    </location>
</feature>
<dbReference type="Pfam" id="PF21189">
    <property type="entry name" value="PHA02142"/>
    <property type="match status" value="1"/>
</dbReference>